<dbReference type="Proteomes" id="UP001216907">
    <property type="component" value="Unassembled WGS sequence"/>
</dbReference>
<dbReference type="RefSeq" id="WP_277861670.1">
    <property type="nucleotide sequence ID" value="NZ_JARRAG010000002.1"/>
</dbReference>
<gene>
    <name evidence="1" type="ORF">PZE19_16160</name>
</gene>
<organism evidence="1 2">
    <name type="scientific">Paludisphaera mucosa</name>
    <dbReference type="NCBI Taxonomy" id="3030827"/>
    <lineage>
        <taxon>Bacteria</taxon>
        <taxon>Pseudomonadati</taxon>
        <taxon>Planctomycetota</taxon>
        <taxon>Planctomycetia</taxon>
        <taxon>Isosphaerales</taxon>
        <taxon>Isosphaeraceae</taxon>
        <taxon>Paludisphaera</taxon>
    </lineage>
</organism>
<dbReference type="EMBL" id="JARRAG010000002">
    <property type="protein sequence ID" value="MDG3005325.1"/>
    <property type="molecule type" value="Genomic_DNA"/>
</dbReference>
<keyword evidence="2" id="KW-1185">Reference proteome</keyword>
<reference evidence="1 2" key="1">
    <citation type="submission" date="2023-03" db="EMBL/GenBank/DDBJ databases">
        <title>Paludisphaera mucosa sp. nov. a novel planctomycete from northern fen.</title>
        <authorList>
            <person name="Ivanova A."/>
        </authorList>
    </citation>
    <scope>NUCLEOTIDE SEQUENCE [LARGE SCALE GENOMIC DNA]</scope>
    <source>
        <strain evidence="1 2">Pla2</strain>
    </source>
</reference>
<accession>A0ABT6FCK5</accession>
<evidence type="ECO:0008006" key="3">
    <source>
        <dbReference type="Google" id="ProtNLM"/>
    </source>
</evidence>
<comment type="caution">
    <text evidence="1">The sequence shown here is derived from an EMBL/GenBank/DDBJ whole genome shotgun (WGS) entry which is preliminary data.</text>
</comment>
<name>A0ABT6FCK5_9BACT</name>
<evidence type="ECO:0000313" key="2">
    <source>
        <dbReference type="Proteomes" id="UP001216907"/>
    </source>
</evidence>
<proteinExistence type="predicted"/>
<protein>
    <recommendedName>
        <fullName evidence="3">AsmA-like C-terminal domain-containing protein</fullName>
    </recommendedName>
</protein>
<sequence length="442" mass="47031">MFPLSRPARQGLATAALVALTVLPTGFTAFHAWRINRPGHVRDVEITLGRRLGLQVTLDAVLYPRPGEILYRGIVLRQEEPRGKGLAEIARAGSLRLVASGRDLVVHADELALRGESPGLAMTQVGAFLQRSGEVPYDRVEITAPACRVDLGEGLAFQAQDVAATLTAEASGPTLRVAYKLVEPGSKPRCELTLSRDRRVDPVQTTLALKTLEGLPLPGRVLDVFFDATDWIGESARVDGRLTLRQSGGRAWEGEFAGDLHDVDLAALVARRFPSHRLAGSARVAVEKARWGDRPGQGPGWIEAKGRLTAGPGSVGLDLLAALGREMRFRPPSRHARIDPRKPEVEFGSLGLAFDMRADGEIHLAGALGNEHAPDAVLAAGSNALIHAPEGASSVHGLIKALVPATASPGTMVPLTTESRVLLCLPVAPNIAARPTRTMGAN</sequence>
<evidence type="ECO:0000313" key="1">
    <source>
        <dbReference type="EMBL" id="MDG3005325.1"/>
    </source>
</evidence>